<proteinExistence type="predicted"/>
<accession>A0A1A9WAW6</accession>
<reference evidence="2" key="2">
    <citation type="submission" date="2020-05" db="UniProtKB">
        <authorList>
            <consortium name="EnsemblMetazoa"/>
        </authorList>
    </citation>
    <scope>IDENTIFICATION</scope>
    <source>
        <strain evidence="2">IAEA</strain>
    </source>
</reference>
<name>A0A1A9WAW6_9MUSC</name>
<evidence type="ECO:0000313" key="3">
    <source>
        <dbReference type="Proteomes" id="UP000091820"/>
    </source>
</evidence>
<keyword evidence="1" id="KW-0472">Membrane</keyword>
<evidence type="ECO:0000313" key="2">
    <source>
        <dbReference type="EnsemblMetazoa" id="GBRI012643-PA"/>
    </source>
</evidence>
<feature type="transmembrane region" description="Helical" evidence="1">
    <location>
        <begin position="54"/>
        <end position="76"/>
    </location>
</feature>
<evidence type="ECO:0000256" key="1">
    <source>
        <dbReference type="SAM" id="Phobius"/>
    </source>
</evidence>
<feature type="transmembrane region" description="Helical" evidence="1">
    <location>
        <begin position="16"/>
        <end position="34"/>
    </location>
</feature>
<keyword evidence="3" id="KW-1185">Reference proteome</keyword>
<sequence>MVANYLNKTEYVKTELGVFISVFVSCSFSAADKIPDRFYLKLLLFFRSRRKCSYIDATVIVIATVKVHVWLLLLLLSSHFRETVCSEIPRIYFVQYILSLDLFKQFQTLTLMTGLCILTSQKSDDNLKIMKELTGTMMN</sequence>
<dbReference type="EnsemblMetazoa" id="GBRI012643-RA">
    <property type="protein sequence ID" value="GBRI012643-PA"/>
    <property type="gene ID" value="GBRI012643"/>
</dbReference>
<reference evidence="3" key="1">
    <citation type="submission" date="2014-03" db="EMBL/GenBank/DDBJ databases">
        <authorList>
            <person name="Aksoy S."/>
            <person name="Warren W."/>
            <person name="Wilson R.K."/>
        </authorList>
    </citation>
    <scope>NUCLEOTIDE SEQUENCE [LARGE SCALE GENOMIC DNA]</scope>
    <source>
        <strain evidence="3">IAEA</strain>
    </source>
</reference>
<keyword evidence="1" id="KW-1133">Transmembrane helix</keyword>
<dbReference type="AlphaFoldDB" id="A0A1A9WAW6"/>
<keyword evidence="1" id="KW-0812">Transmembrane</keyword>
<protein>
    <submittedName>
        <fullName evidence="2">Uncharacterized protein</fullName>
    </submittedName>
</protein>
<dbReference type="VEuPathDB" id="VectorBase:GBRI012643"/>
<dbReference type="Proteomes" id="UP000091820">
    <property type="component" value="Unassembled WGS sequence"/>
</dbReference>
<organism evidence="2 3">
    <name type="scientific">Glossina brevipalpis</name>
    <dbReference type="NCBI Taxonomy" id="37001"/>
    <lineage>
        <taxon>Eukaryota</taxon>
        <taxon>Metazoa</taxon>
        <taxon>Ecdysozoa</taxon>
        <taxon>Arthropoda</taxon>
        <taxon>Hexapoda</taxon>
        <taxon>Insecta</taxon>
        <taxon>Pterygota</taxon>
        <taxon>Neoptera</taxon>
        <taxon>Endopterygota</taxon>
        <taxon>Diptera</taxon>
        <taxon>Brachycera</taxon>
        <taxon>Muscomorpha</taxon>
        <taxon>Hippoboscoidea</taxon>
        <taxon>Glossinidae</taxon>
        <taxon>Glossina</taxon>
    </lineage>
</organism>